<dbReference type="AlphaFoldDB" id="A0A167THZ1"/>
<gene>
    <name evidence="2" type="ORF">LEL_10798</name>
</gene>
<dbReference type="EMBL" id="AZHF01000021">
    <property type="protein sequence ID" value="OAA60617.1"/>
    <property type="molecule type" value="Genomic_DNA"/>
</dbReference>
<name>A0A167THZ1_CORDF</name>
<evidence type="ECO:0000313" key="2">
    <source>
        <dbReference type="EMBL" id="OAA60617.1"/>
    </source>
</evidence>
<sequence length="91" mass="9718">MGTAIMMKLDNIMQMPIIHITKTEATTTTAMIDTKTLGYGSEDSYGNGGDEAHRSPSSQKHLEANGSYASPTVNDGLKYGAGPPSERSREP</sequence>
<organism evidence="2 3">
    <name type="scientific">Akanthomyces lecanii RCEF 1005</name>
    <dbReference type="NCBI Taxonomy" id="1081108"/>
    <lineage>
        <taxon>Eukaryota</taxon>
        <taxon>Fungi</taxon>
        <taxon>Dikarya</taxon>
        <taxon>Ascomycota</taxon>
        <taxon>Pezizomycotina</taxon>
        <taxon>Sordariomycetes</taxon>
        <taxon>Hypocreomycetidae</taxon>
        <taxon>Hypocreales</taxon>
        <taxon>Cordycipitaceae</taxon>
        <taxon>Akanthomyces</taxon>
        <taxon>Cordyceps confragosa</taxon>
    </lineage>
</organism>
<dbReference type="Proteomes" id="UP000076881">
    <property type="component" value="Unassembled WGS sequence"/>
</dbReference>
<keyword evidence="3" id="KW-1185">Reference proteome</keyword>
<proteinExistence type="predicted"/>
<evidence type="ECO:0000256" key="1">
    <source>
        <dbReference type="SAM" id="MobiDB-lite"/>
    </source>
</evidence>
<evidence type="ECO:0000313" key="3">
    <source>
        <dbReference type="Proteomes" id="UP000076881"/>
    </source>
</evidence>
<accession>A0A167THZ1</accession>
<protein>
    <submittedName>
        <fullName evidence="2">Uncharacterized protein</fullName>
    </submittedName>
</protein>
<comment type="caution">
    <text evidence="2">The sequence shown here is derived from an EMBL/GenBank/DDBJ whole genome shotgun (WGS) entry which is preliminary data.</text>
</comment>
<reference evidence="2 3" key="1">
    <citation type="journal article" date="2016" name="Genome Biol. Evol.">
        <title>Divergent and convergent evolution of fungal pathogenicity.</title>
        <authorList>
            <person name="Shang Y."/>
            <person name="Xiao G."/>
            <person name="Zheng P."/>
            <person name="Cen K."/>
            <person name="Zhan S."/>
            <person name="Wang C."/>
        </authorList>
    </citation>
    <scope>NUCLEOTIDE SEQUENCE [LARGE SCALE GENOMIC DNA]</scope>
    <source>
        <strain evidence="2 3">RCEF 1005</strain>
    </source>
</reference>
<feature type="region of interest" description="Disordered" evidence="1">
    <location>
        <begin position="37"/>
        <end position="91"/>
    </location>
</feature>